<dbReference type="InterPro" id="IPR012820">
    <property type="entry name" value="Sucrose_synthase_pln/cyn"/>
</dbReference>
<dbReference type="InterPro" id="IPR056736">
    <property type="entry name" value="SUS_EPBD"/>
</dbReference>
<feature type="domain" description="Sucrose synthase EPBD" evidence="9">
    <location>
        <begin position="61"/>
        <end position="145"/>
    </location>
</feature>
<dbReference type="PANTHER" id="PTHR45839">
    <property type="match status" value="1"/>
</dbReference>
<sequence>MKSQNLLEELNKLIEDKGDSREVLESLLGYIMCSTQEAAVVPPYVALAIDQILDSGNLLRNGFSFISKFMTSRLHGNSKSAKPLLKHLQALYYKAEDLMMNGTLDTVTKLQSALIVFVSTIPKEIPFLNFEQRFKEWGFERGWGNTAESVQENVRMLSEVLQAPEPAKLELLFSRLPDIFCIVIISPHGYFGQLDVLGLPDTCSHVNNAFKHH</sequence>
<proteinExistence type="inferred from homology"/>
<name>A0A922A9J0_CARIL</name>
<comment type="caution">
    <text evidence="10">The sequence shown here is derived from an EMBL/GenBank/DDBJ whole genome shotgun (WGS) entry which is preliminary data.</text>
</comment>
<dbReference type="Gene3D" id="3.40.50.2000">
    <property type="entry name" value="Glycogen Phosphorylase B"/>
    <property type="match status" value="1"/>
</dbReference>
<dbReference type="Pfam" id="PF24861">
    <property type="entry name" value="SUS_N"/>
    <property type="match status" value="1"/>
</dbReference>
<evidence type="ECO:0000256" key="3">
    <source>
        <dbReference type="ARBA" id="ARBA00012540"/>
    </source>
</evidence>
<protein>
    <recommendedName>
        <fullName evidence="3">sucrose synthase</fullName>
        <ecNumber evidence="3">2.4.1.13</ecNumber>
    </recommendedName>
</protein>
<dbReference type="GO" id="GO:0005985">
    <property type="term" value="P:sucrose metabolic process"/>
    <property type="evidence" value="ECO:0007669"/>
    <property type="project" value="InterPro"/>
</dbReference>
<evidence type="ECO:0000259" key="9">
    <source>
        <dbReference type="Pfam" id="PF24862"/>
    </source>
</evidence>
<dbReference type="GO" id="GO:0016157">
    <property type="term" value="F:sucrose synthase activity"/>
    <property type="evidence" value="ECO:0007669"/>
    <property type="project" value="UniProtKB-EC"/>
</dbReference>
<evidence type="ECO:0000259" key="7">
    <source>
        <dbReference type="Pfam" id="PF00862"/>
    </source>
</evidence>
<feature type="domain" description="Sucrose synthase N-terminal" evidence="8">
    <location>
        <begin position="1"/>
        <end position="49"/>
    </location>
</feature>
<comment type="similarity">
    <text evidence="2">Belongs to the glycosyltransferase 1 family. Plant sucrose synthase subfamily.</text>
</comment>
<dbReference type="Pfam" id="PF24862">
    <property type="entry name" value="SUS_EPBD"/>
    <property type="match status" value="1"/>
</dbReference>
<dbReference type="EC" id="2.4.1.13" evidence="3"/>
<comment type="catalytic activity">
    <reaction evidence="6">
        <text>an NDP-alpha-D-glucose + D-fructose = a ribonucleoside 5'-diphosphate + sucrose + H(+)</text>
        <dbReference type="Rhea" id="RHEA:16241"/>
        <dbReference type="ChEBI" id="CHEBI:15378"/>
        <dbReference type="ChEBI" id="CHEBI:17992"/>
        <dbReference type="ChEBI" id="CHEBI:37721"/>
        <dbReference type="ChEBI" id="CHEBI:57930"/>
        <dbReference type="ChEBI" id="CHEBI:76533"/>
        <dbReference type="EC" id="2.4.1.13"/>
    </reaction>
</comment>
<evidence type="ECO:0000256" key="6">
    <source>
        <dbReference type="ARBA" id="ARBA00049030"/>
    </source>
</evidence>
<dbReference type="PANTHER" id="PTHR45839:SF24">
    <property type="entry name" value="SUCROSE SYNTHASE 6"/>
    <property type="match status" value="1"/>
</dbReference>
<evidence type="ECO:0000256" key="2">
    <source>
        <dbReference type="ARBA" id="ARBA00005894"/>
    </source>
</evidence>
<dbReference type="AlphaFoldDB" id="A0A922A9J0"/>
<feature type="domain" description="Sucrose synthase first GT-B" evidence="7">
    <location>
        <begin position="168"/>
        <end position="206"/>
    </location>
</feature>
<dbReference type="Gene3D" id="1.20.120.1230">
    <property type="match status" value="1"/>
</dbReference>
<dbReference type="EMBL" id="CM031839">
    <property type="protein sequence ID" value="KAG6676475.1"/>
    <property type="molecule type" value="Genomic_DNA"/>
</dbReference>
<keyword evidence="4" id="KW-0328">Glycosyltransferase</keyword>
<accession>A0A922A9J0</accession>
<dbReference type="Pfam" id="PF00862">
    <property type="entry name" value="GT-B_Sucrose_synth"/>
    <property type="match status" value="1"/>
</dbReference>
<evidence type="ECO:0000256" key="4">
    <source>
        <dbReference type="ARBA" id="ARBA00022676"/>
    </source>
</evidence>
<evidence type="ECO:0000313" key="10">
    <source>
        <dbReference type="EMBL" id="KAG6676475.1"/>
    </source>
</evidence>
<evidence type="ECO:0000256" key="5">
    <source>
        <dbReference type="ARBA" id="ARBA00022679"/>
    </source>
</evidence>
<dbReference type="InterPro" id="IPR000368">
    <property type="entry name" value="Sucrose_synth_GT-B1"/>
</dbReference>
<comment type="function">
    <text evidence="1">Sucrose-cleaving enzyme that provides UDP-glucose and fructose for various metabolic pathways.</text>
</comment>
<dbReference type="Gene3D" id="3.10.450.330">
    <property type="match status" value="1"/>
</dbReference>
<dbReference type="OrthoDB" id="1721603at2759"/>
<keyword evidence="5" id="KW-0808">Transferase</keyword>
<evidence type="ECO:0000256" key="1">
    <source>
        <dbReference type="ARBA" id="ARBA00002595"/>
    </source>
</evidence>
<dbReference type="InterPro" id="IPR056735">
    <property type="entry name" value="SUS_N"/>
</dbReference>
<gene>
    <name evidence="10" type="ORF">I3842_15G153000</name>
</gene>
<evidence type="ECO:0000313" key="11">
    <source>
        <dbReference type="Proteomes" id="UP000811246"/>
    </source>
</evidence>
<dbReference type="Proteomes" id="UP000811246">
    <property type="component" value="Chromosome 15"/>
</dbReference>
<reference evidence="10" key="1">
    <citation type="submission" date="2021-01" db="EMBL/GenBank/DDBJ databases">
        <authorList>
            <person name="Lovell J.T."/>
            <person name="Bentley N."/>
            <person name="Bhattarai G."/>
            <person name="Jenkins J.W."/>
            <person name="Sreedasyam A."/>
            <person name="Alarcon Y."/>
            <person name="Bock C."/>
            <person name="Boston L."/>
            <person name="Carlson J."/>
            <person name="Cervantes K."/>
            <person name="Clermont K."/>
            <person name="Krom N."/>
            <person name="Kubenka K."/>
            <person name="Mamidi S."/>
            <person name="Mattison C."/>
            <person name="Monteros M."/>
            <person name="Pisani C."/>
            <person name="Plott C."/>
            <person name="Rajasekar S."/>
            <person name="Rhein H.S."/>
            <person name="Rohla C."/>
            <person name="Song M."/>
            <person name="Hilaire R.S."/>
            <person name="Shu S."/>
            <person name="Wells L."/>
            <person name="Wang X."/>
            <person name="Webber J."/>
            <person name="Heerema R.J."/>
            <person name="Klein P."/>
            <person name="Conner P."/>
            <person name="Grauke L."/>
            <person name="Grimwood J."/>
            <person name="Schmutz J."/>
            <person name="Randall J.J."/>
        </authorList>
    </citation>
    <scope>NUCLEOTIDE SEQUENCE</scope>
    <source>
        <tissue evidence="10">Leaf</tissue>
    </source>
</reference>
<evidence type="ECO:0000259" key="8">
    <source>
        <dbReference type="Pfam" id="PF24861"/>
    </source>
</evidence>
<organism evidence="10 11">
    <name type="scientific">Carya illinoinensis</name>
    <name type="common">Pecan</name>
    <dbReference type="NCBI Taxonomy" id="32201"/>
    <lineage>
        <taxon>Eukaryota</taxon>
        <taxon>Viridiplantae</taxon>
        <taxon>Streptophyta</taxon>
        <taxon>Embryophyta</taxon>
        <taxon>Tracheophyta</taxon>
        <taxon>Spermatophyta</taxon>
        <taxon>Magnoliopsida</taxon>
        <taxon>eudicotyledons</taxon>
        <taxon>Gunneridae</taxon>
        <taxon>Pentapetalae</taxon>
        <taxon>rosids</taxon>
        <taxon>fabids</taxon>
        <taxon>Fagales</taxon>
        <taxon>Juglandaceae</taxon>
        <taxon>Carya</taxon>
    </lineage>
</organism>